<dbReference type="InterPro" id="IPR039424">
    <property type="entry name" value="SBP_5"/>
</dbReference>
<dbReference type="PIRSF" id="PIRSF002741">
    <property type="entry name" value="MppA"/>
    <property type="match status" value="1"/>
</dbReference>
<evidence type="ECO:0000256" key="2">
    <source>
        <dbReference type="ARBA" id="ARBA00022448"/>
    </source>
</evidence>
<dbReference type="PANTHER" id="PTHR30290">
    <property type="entry name" value="PERIPLASMIC BINDING COMPONENT OF ABC TRANSPORTER"/>
    <property type="match status" value="1"/>
</dbReference>
<feature type="transmembrane region" description="Helical" evidence="4">
    <location>
        <begin position="21"/>
        <end position="39"/>
    </location>
</feature>
<dbReference type="Pfam" id="PF00496">
    <property type="entry name" value="SBP_bac_5"/>
    <property type="match status" value="2"/>
</dbReference>
<organism evidence="6 7">
    <name type="scientific">Candidatus Shapirobacteria bacterium CG07_land_8_20_14_0_80_39_18</name>
    <dbReference type="NCBI Taxonomy" id="1974882"/>
    <lineage>
        <taxon>Bacteria</taxon>
        <taxon>Candidatus Shapironibacteriota</taxon>
    </lineage>
</organism>
<dbReference type="PANTHER" id="PTHR30290:SF9">
    <property type="entry name" value="OLIGOPEPTIDE-BINDING PROTEIN APPA"/>
    <property type="match status" value="1"/>
</dbReference>
<evidence type="ECO:0000313" key="6">
    <source>
        <dbReference type="EMBL" id="PIU36230.1"/>
    </source>
</evidence>
<keyword evidence="2" id="KW-0813">Transport</keyword>
<feature type="domain" description="Solute-binding protein family 5" evidence="5">
    <location>
        <begin position="87"/>
        <end position="134"/>
    </location>
</feature>
<evidence type="ECO:0000259" key="5">
    <source>
        <dbReference type="Pfam" id="PF00496"/>
    </source>
</evidence>
<dbReference type="GO" id="GO:1904680">
    <property type="term" value="F:peptide transmembrane transporter activity"/>
    <property type="evidence" value="ECO:0007669"/>
    <property type="project" value="TreeGrafter"/>
</dbReference>
<dbReference type="GO" id="GO:0015833">
    <property type="term" value="P:peptide transport"/>
    <property type="evidence" value="ECO:0007669"/>
    <property type="project" value="TreeGrafter"/>
</dbReference>
<name>A0A2M6YRZ8_9BACT</name>
<evidence type="ECO:0000256" key="1">
    <source>
        <dbReference type="ARBA" id="ARBA00005695"/>
    </source>
</evidence>
<keyword evidence="4" id="KW-0472">Membrane</keyword>
<dbReference type="AlphaFoldDB" id="A0A2M6YRZ8"/>
<sequence length="443" mass="50891">MTFPKKIRFFFHLIIAVVKKQYRIIFLGLILGISAFFILPKIYSRLPKPNKTVKIGFVGQYLINNIPLSILQEISYGLTTVSEKGEAVPALAEQWSVLDDGKTYVFKLNNKKIFWHDGKEFSSSDINYNFNDIEFSANGDSLVFKLKEPFSPLPVVLSKPLFRKGLIGLGKYKVKKIKSSGKFINSILLVPNNEPSLTDRLYRFYNNENDLKIAFNLGEVNTIKDIFNLDGLFLGSLAKVTPTIITNAYIGLFFNTTNPPFSNKSFRQALAYAIPKESGGKRVLTPLNPASWVYNPDVKPYNQDFQHSNKLLENEVIDKNLKINILSFPQFEDIANQVRDSWKQIGINSEVKIISVVPEDFEVLIIAREIPKDPDQYYFWHSTQAGNISNFKNLRLDKLLEDGRRTTNTEERKDIYFDFQRFLVEESPVVFLSHPVVYNISRR</sequence>
<proteinExistence type="inferred from homology"/>
<keyword evidence="3" id="KW-0732">Signal</keyword>
<protein>
    <recommendedName>
        <fullName evidence="5">Solute-binding protein family 5 domain-containing protein</fullName>
    </recommendedName>
</protein>
<comment type="caution">
    <text evidence="6">The sequence shown here is derived from an EMBL/GenBank/DDBJ whole genome shotgun (WGS) entry which is preliminary data.</text>
</comment>
<comment type="similarity">
    <text evidence="1">Belongs to the bacterial solute-binding protein 5 family.</text>
</comment>
<reference evidence="7" key="1">
    <citation type="submission" date="2017-09" db="EMBL/GenBank/DDBJ databases">
        <title>Depth-based differentiation of microbial function through sediment-hosted aquifers and enrichment of novel symbionts in the deep terrestrial subsurface.</title>
        <authorList>
            <person name="Probst A.J."/>
            <person name="Ladd B."/>
            <person name="Jarett J.K."/>
            <person name="Geller-Mcgrath D.E."/>
            <person name="Sieber C.M.K."/>
            <person name="Emerson J.B."/>
            <person name="Anantharaman K."/>
            <person name="Thomas B.C."/>
            <person name="Malmstrom R."/>
            <person name="Stieglmeier M."/>
            <person name="Klingl A."/>
            <person name="Woyke T."/>
            <person name="Ryan C.M."/>
            <person name="Banfield J.F."/>
        </authorList>
    </citation>
    <scope>NUCLEOTIDE SEQUENCE [LARGE SCALE GENOMIC DNA]</scope>
</reference>
<evidence type="ECO:0000256" key="3">
    <source>
        <dbReference type="ARBA" id="ARBA00022729"/>
    </source>
</evidence>
<accession>A0A2M6YRZ8</accession>
<dbReference type="GO" id="GO:0042597">
    <property type="term" value="C:periplasmic space"/>
    <property type="evidence" value="ECO:0007669"/>
    <property type="project" value="UniProtKB-ARBA"/>
</dbReference>
<gene>
    <name evidence="6" type="ORF">COT03_00525</name>
</gene>
<dbReference type="GO" id="GO:0043190">
    <property type="term" value="C:ATP-binding cassette (ABC) transporter complex"/>
    <property type="evidence" value="ECO:0007669"/>
    <property type="project" value="InterPro"/>
</dbReference>
<dbReference type="EMBL" id="PEWZ01000030">
    <property type="protein sequence ID" value="PIU36230.1"/>
    <property type="molecule type" value="Genomic_DNA"/>
</dbReference>
<dbReference type="Proteomes" id="UP000229502">
    <property type="component" value="Unassembled WGS sequence"/>
</dbReference>
<keyword evidence="4" id="KW-1133">Transmembrane helix</keyword>
<dbReference type="SUPFAM" id="SSF53850">
    <property type="entry name" value="Periplasmic binding protein-like II"/>
    <property type="match status" value="1"/>
</dbReference>
<feature type="domain" description="Solute-binding protein family 5" evidence="5">
    <location>
        <begin position="160"/>
        <end position="355"/>
    </location>
</feature>
<evidence type="ECO:0000256" key="4">
    <source>
        <dbReference type="SAM" id="Phobius"/>
    </source>
</evidence>
<keyword evidence="4" id="KW-0812">Transmembrane</keyword>
<dbReference type="Gene3D" id="3.10.105.10">
    <property type="entry name" value="Dipeptide-binding Protein, Domain 3"/>
    <property type="match status" value="1"/>
</dbReference>
<dbReference type="Gene3D" id="3.90.76.10">
    <property type="entry name" value="Dipeptide-binding Protein, Domain 1"/>
    <property type="match status" value="1"/>
</dbReference>
<dbReference type="InterPro" id="IPR030678">
    <property type="entry name" value="Peptide/Ni-bd"/>
</dbReference>
<evidence type="ECO:0000313" key="7">
    <source>
        <dbReference type="Proteomes" id="UP000229502"/>
    </source>
</evidence>
<dbReference type="InterPro" id="IPR000914">
    <property type="entry name" value="SBP_5_dom"/>
</dbReference>